<dbReference type="OrthoDB" id="175242at2"/>
<name>A0A517SW71_9BACT</name>
<dbReference type="InterPro" id="IPR013036">
    <property type="entry name" value="DUF1587"/>
</dbReference>
<dbReference type="Pfam" id="PF07637">
    <property type="entry name" value="PSD5"/>
    <property type="match status" value="1"/>
</dbReference>
<dbReference type="InterPro" id="IPR013042">
    <property type="entry name" value="DUF1592"/>
</dbReference>
<dbReference type="Pfam" id="PF07626">
    <property type="entry name" value="PSD3"/>
    <property type="match status" value="1"/>
</dbReference>
<dbReference type="InterPro" id="IPR011478">
    <property type="entry name" value="DUF1585"/>
</dbReference>
<accession>A0A517SW71</accession>
<dbReference type="InterPro" id="IPR011429">
    <property type="entry name" value="Cyt_c_Planctomycete-type"/>
</dbReference>
<evidence type="ECO:0000259" key="5">
    <source>
        <dbReference type="Pfam" id="PF07635"/>
    </source>
</evidence>
<dbReference type="Pfam" id="PF07635">
    <property type="entry name" value="PSCyt1"/>
    <property type="match status" value="1"/>
</dbReference>
<evidence type="ECO:0000259" key="4">
    <source>
        <dbReference type="Pfam" id="PF07631"/>
    </source>
</evidence>
<dbReference type="Proteomes" id="UP000315003">
    <property type="component" value="Chromosome"/>
</dbReference>
<feature type="domain" description="DUF1585" evidence="1">
    <location>
        <begin position="804"/>
        <end position="877"/>
    </location>
</feature>
<dbReference type="AlphaFoldDB" id="A0A517SW71"/>
<organism evidence="7 8">
    <name type="scientific">Stieleria bergensis</name>
    <dbReference type="NCBI Taxonomy" id="2528025"/>
    <lineage>
        <taxon>Bacteria</taxon>
        <taxon>Pseudomonadati</taxon>
        <taxon>Planctomycetota</taxon>
        <taxon>Planctomycetia</taxon>
        <taxon>Pirellulales</taxon>
        <taxon>Pirellulaceae</taxon>
        <taxon>Stieleria</taxon>
    </lineage>
</organism>
<sequence>MTQPKARKRTERYPDPLAMVATICIALTYSHAKAETVPSQPSAILQKYCVECHNATTTEGEIDLSSKHIDWTAPKNRDLWERVLNANAQQIMPPADAAQPTKAERESLTKWLDGKLLQHTSIGGTLPRRLNRSEYQATIRKLFDLPKFELPVGFPGDIELHGFTNIGEGLVVSPPLMEAYSKVAWEIAEELYPPKNPAPKSSVRIAKPDDMVLSFSAATVRDGTLRLASRANDVMRSCSWPSRIELNYSGTYRVSVSASKFLSDRGESFDDPMILEVYARPVAASERSRVQNFRLLKEIEVSSEEPETAVFDANLYEGETVLFRWKNAEMTHDPPAIRDGFEKIARANKEFLAAWLKVVYPNGNAKPISLAPLRGRVGWDSVSKHMNDPELDLTGVSADSESAEAFFKLVTKSGKTSIADSLCHYYFEYGPSLEIHSLQIEGPLKLVDSPKDLLRKRRQEKITGPRKEGMSDEAFARQMLETSLPRAFRRPVDSADLDRYLAVAKEHWDSGHSFDEGMHLLIRNILISPRFLYRSLGEGKLDDHDLATRLSYFLTGGPPDTVLVDLANRKRMSPDWVLKRESNRLMPGRASDFFVKDFTGQWLDMDLLPEIMPDPKLRFTPQYVDMARSEVEYFFATMLRENRPMTDFIDPDFTYTSLLFAKHVYQLPIKLTKDSTANRKLRRIKLERGQRAGGLLGQSAIMMATANGVDTQPVLRGVWVLENILGTPPPEPPNNIPALTPDTQGATTPRELLAAHTKDAECAACHKRIDPFGFALENFDPVGRWRTRWPKANKPIDASVVLPDGSTVQGAIELKQWAVANIDQFSQCVAEKLMTYATGRLPNHAEKAEISKIVKENRESEKGFRDLVLSLIASDTFRTH</sequence>
<proteinExistence type="predicted"/>
<dbReference type="RefSeq" id="WP_145273006.1">
    <property type="nucleotide sequence ID" value="NZ_CP036272.1"/>
</dbReference>
<dbReference type="InterPro" id="IPR013039">
    <property type="entry name" value="DUF1588"/>
</dbReference>
<evidence type="ECO:0000259" key="2">
    <source>
        <dbReference type="Pfam" id="PF07626"/>
    </source>
</evidence>
<dbReference type="Pfam" id="PF07624">
    <property type="entry name" value="PSD2"/>
    <property type="match status" value="1"/>
</dbReference>
<feature type="domain" description="DUF1592" evidence="4">
    <location>
        <begin position="541"/>
        <end position="663"/>
    </location>
</feature>
<dbReference type="Pfam" id="PF07627">
    <property type="entry name" value="PSCyt3"/>
    <property type="match status" value="1"/>
</dbReference>
<dbReference type="EMBL" id="CP036272">
    <property type="protein sequence ID" value="QDT60382.1"/>
    <property type="molecule type" value="Genomic_DNA"/>
</dbReference>
<feature type="domain" description="DUF1595" evidence="6">
    <location>
        <begin position="476"/>
        <end position="535"/>
    </location>
</feature>
<feature type="domain" description="DUF1587" evidence="2">
    <location>
        <begin position="128"/>
        <end position="191"/>
    </location>
</feature>
<evidence type="ECO:0000313" key="8">
    <source>
        <dbReference type="Proteomes" id="UP000315003"/>
    </source>
</evidence>
<reference evidence="7 8" key="1">
    <citation type="submission" date="2019-02" db="EMBL/GenBank/DDBJ databases">
        <title>Deep-cultivation of Planctomycetes and their phenomic and genomic characterization uncovers novel biology.</title>
        <authorList>
            <person name="Wiegand S."/>
            <person name="Jogler M."/>
            <person name="Boedeker C."/>
            <person name="Pinto D."/>
            <person name="Vollmers J."/>
            <person name="Rivas-Marin E."/>
            <person name="Kohn T."/>
            <person name="Peeters S.H."/>
            <person name="Heuer A."/>
            <person name="Rast P."/>
            <person name="Oberbeckmann S."/>
            <person name="Bunk B."/>
            <person name="Jeske O."/>
            <person name="Meyerdierks A."/>
            <person name="Storesund J.E."/>
            <person name="Kallscheuer N."/>
            <person name="Luecker S."/>
            <person name="Lage O.M."/>
            <person name="Pohl T."/>
            <person name="Merkel B.J."/>
            <person name="Hornburger P."/>
            <person name="Mueller R.-W."/>
            <person name="Bruemmer F."/>
            <person name="Labrenz M."/>
            <person name="Spormann A.M."/>
            <person name="Op den Camp H."/>
            <person name="Overmann J."/>
            <person name="Amann R."/>
            <person name="Jetten M.S.M."/>
            <person name="Mascher T."/>
            <person name="Medema M.H."/>
            <person name="Devos D.P."/>
            <person name="Kaster A.-K."/>
            <person name="Ovreas L."/>
            <person name="Rohde M."/>
            <person name="Galperin M.Y."/>
            <person name="Jogler C."/>
        </authorList>
    </citation>
    <scope>NUCLEOTIDE SEQUENCE [LARGE SCALE GENOMIC DNA]</scope>
    <source>
        <strain evidence="7 8">SV_7m_r</strain>
    </source>
</reference>
<feature type="domain" description="DUF1588" evidence="3">
    <location>
        <begin position="693"/>
        <end position="788"/>
    </location>
</feature>
<evidence type="ECO:0000259" key="1">
    <source>
        <dbReference type="Pfam" id="PF07624"/>
    </source>
</evidence>
<protein>
    <recommendedName>
        <fullName evidence="9">Planctomycete cytochrome C</fullName>
    </recommendedName>
</protein>
<evidence type="ECO:0000313" key="7">
    <source>
        <dbReference type="EMBL" id="QDT60382.1"/>
    </source>
</evidence>
<gene>
    <name evidence="7" type="ORF">SV7mr_29030</name>
</gene>
<evidence type="ECO:0000259" key="3">
    <source>
        <dbReference type="Pfam" id="PF07627"/>
    </source>
</evidence>
<feature type="domain" description="Cytochrome C Planctomycete-type" evidence="5">
    <location>
        <begin position="49"/>
        <end position="96"/>
    </location>
</feature>
<evidence type="ECO:0008006" key="9">
    <source>
        <dbReference type="Google" id="ProtNLM"/>
    </source>
</evidence>
<dbReference type="Pfam" id="PF07631">
    <property type="entry name" value="PSD4"/>
    <property type="match status" value="1"/>
</dbReference>
<dbReference type="InterPro" id="IPR013043">
    <property type="entry name" value="DUF1595"/>
</dbReference>
<keyword evidence="8" id="KW-1185">Reference proteome</keyword>
<evidence type="ECO:0000259" key="6">
    <source>
        <dbReference type="Pfam" id="PF07637"/>
    </source>
</evidence>